<dbReference type="GO" id="GO:0016558">
    <property type="term" value="P:protein import into peroxisome matrix"/>
    <property type="evidence" value="ECO:0007669"/>
    <property type="project" value="TreeGrafter"/>
</dbReference>
<sequence length="409" mass="46349">MVKDTAYYDTLGVKPDATDVEIKKAYRKKAMLTHPDKHPNDPDAAARFQEVGEAYQVLSDSTLRKRYDEFGKDEAVPDAGFEDPSEFFTMIFGGEAFKDWIGELSMLKELTQTADILGNDEEESKTEQEGTNGTPSNSTEMSHQPKTDGDITSATSTPSTEKPKVTKPSTKLTAEQREEFEKLRIQRKEERKARVEELKTKLNARLEKLVTASNNKDDVSKFNSELQKEIDDLKMESFGLELLHVIGKVYNTKASAYLRSQKTFGISKIFSSVKQKGATAKGAWNILSSAMDAQASMNEMMKQQEAGEEMDEYQKAEFERKMTGKMLATAWMSSKFEIQSVLREVCEKILNDKSISSKERTAKAQAMLVIGNEFIKADRTEDEHEEMRMFEELMYEATQKKNSKGKVKK</sequence>
<dbReference type="PROSITE" id="PS50076">
    <property type="entry name" value="DNAJ_2"/>
    <property type="match status" value="1"/>
</dbReference>
<dbReference type="EMBL" id="LK052924">
    <property type="protein sequence ID" value="CDR47904.1"/>
    <property type="molecule type" value="Genomic_DNA"/>
</dbReference>
<gene>
    <name evidence="4" type="ORF">CYFA0S_39e00364g</name>
</gene>
<dbReference type="InterPro" id="IPR052814">
    <property type="entry name" value="Peroxisomal_DnaJ"/>
</dbReference>
<dbReference type="InterPro" id="IPR001623">
    <property type="entry name" value="DnaJ_domain"/>
</dbReference>
<feature type="compositionally biased region" description="Polar residues" evidence="2">
    <location>
        <begin position="150"/>
        <end position="160"/>
    </location>
</feature>
<dbReference type="PhylomeDB" id="A0A061BEU7"/>
<feature type="domain" description="J" evidence="3">
    <location>
        <begin position="6"/>
        <end position="71"/>
    </location>
</feature>
<dbReference type="PANTHER" id="PTHR45006:SF1">
    <property type="entry name" value="DNAJ-LIKE PROTEIN 1"/>
    <property type="match status" value="1"/>
</dbReference>
<evidence type="ECO:0000256" key="2">
    <source>
        <dbReference type="SAM" id="MobiDB-lite"/>
    </source>
</evidence>
<evidence type="ECO:0000313" key="4">
    <source>
        <dbReference type="EMBL" id="CDR47904.1"/>
    </source>
</evidence>
<dbReference type="VEuPathDB" id="FungiDB:BON22_3346"/>
<dbReference type="Pfam" id="PF00226">
    <property type="entry name" value="DnaJ"/>
    <property type="match status" value="1"/>
</dbReference>
<dbReference type="InterPro" id="IPR026894">
    <property type="entry name" value="DnaJ_X"/>
</dbReference>
<dbReference type="PROSITE" id="PS00636">
    <property type="entry name" value="DNAJ_1"/>
    <property type="match status" value="1"/>
</dbReference>
<organism evidence="4">
    <name type="scientific">Cyberlindnera fabianii</name>
    <name type="common">Yeast</name>
    <name type="synonym">Hansenula fabianii</name>
    <dbReference type="NCBI Taxonomy" id="36022"/>
    <lineage>
        <taxon>Eukaryota</taxon>
        <taxon>Fungi</taxon>
        <taxon>Dikarya</taxon>
        <taxon>Ascomycota</taxon>
        <taxon>Saccharomycotina</taxon>
        <taxon>Saccharomycetes</taxon>
        <taxon>Phaffomycetales</taxon>
        <taxon>Phaffomycetaceae</taxon>
        <taxon>Cyberlindnera</taxon>
    </lineage>
</organism>
<evidence type="ECO:0000259" key="3">
    <source>
        <dbReference type="PROSITE" id="PS50076"/>
    </source>
</evidence>
<proteinExistence type="predicted"/>
<dbReference type="Gene3D" id="1.10.287.110">
    <property type="entry name" value="DnaJ domain"/>
    <property type="match status" value="1"/>
</dbReference>
<dbReference type="Pfam" id="PF14308">
    <property type="entry name" value="DnaJ-X"/>
    <property type="match status" value="1"/>
</dbReference>
<name>A0A061BEU7_CYBFA</name>
<dbReference type="AlphaFoldDB" id="A0A061BEU7"/>
<dbReference type="PANTHER" id="PTHR45006">
    <property type="entry name" value="DNAJ-LIKE PROTEIN 1"/>
    <property type="match status" value="1"/>
</dbReference>
<dbReference type="GO" id="GO:0005829">
    <property type="term" value="C:cytosol"/>
    <property type="evidence" value="ECO:0007669"/>
    <property type="project" value="TreeGrafter"/>
</dbReference>
<protein>
    <submittedName>
        <fullName evidence="4">CYFA0S39e00364g1_1</fullName>
    </submittedName>
</protein>
<dbReference type="SMART" id="SM00271">
    <property type="entry name" value="DnaJ"/>
    <property type="match status" value="1"/>
</dbReference>
<dbReference type="CDD" id="cd06257">
    <property type="entry name" value="DnaJ"/>
    <property type="match status" value="1"/>
</dbReference>
<dbReference type="OrthoDB" id="552049at2759"/>
<dbReference type="FunFam" id="1.10.287.110:FF:000028">
    <property type="entry name" value="DnaJ domain protein"/>
    <property type="match status" value="1"/>
</dbReference>
<dbReference type="InterPro" id="IPR018253">
    <property type="entry name" value="DnaJ_domain_CS"/>
</dbReference>
<feature type="compositionally biased region" description="Polar residues" evidence="2">
    <location>
        <begin position="129"/>
        <end position="142"/>
    </location>
</feature>
<dbReference type="PRINTS" id="PR00625">
    <property type="entry name" value="JDOMAIN"/>
</dbReference>
<keyword evidence="1" id="KW-0143">Chaperone</keyword>
<dbReference type="SUPFAM" id="SSF46565">
    <property type="entry name" value="Chaperone J-domain"/>
    <property type="match status" value="1"/>
</dbReference>
<feature type="region of interest" description="Disordered" evidence="2">
    <location>
        <begin position="118"/>
        <end position="177"/>
    </location>
</feature>
<accession>A0A061BEU7</accession>
<reference evidence="4" key="1">
    <citation type="journal article" date="2014" name="Genome Announc.">
        <title>Genome sequence of the yeast Cyberlindnera fabianii (Hansenula fabianii).</title>
        <authorList>
            <person name="Freel K.C."/>
            <person name="Sarilar V."/>
            <person name="Neuveglise C."/>
            <person name="Devillers H."/>
            <person name="Friedrich A."/>
            <person name="Schacherer J."/>
        </authorList>
    </citation>
    <scope>NUCLEOTIDE SEQUENCE</scope>
    <source>
        <strain evidence="4">YJS4271</strain>
    </source>
</reference>
<dbReference type="InterPro" id="IPR036869">
    <property type="entry name" value="J_dom_sf"/>
</dbReference>
<evidence type="ECO:0000256" key="1">
    <source>
        <dbReference type="ARBA" id="ARBA00023186"/>
    </source>
</evidence>